<dbReference type="FunFam" id="1.20.1260.100:FF:000001">
    <property type="entry name" value="translocator protein 2"/>
    <property type="match status" value="1"/>
</dbReference>
<keyword evidence="5 6" id="KW-0472">Membrane</keyword>
<reference evidence="7 8" key="1">
    <citation type="submission" date="2024-09" db="EMBL/GenBank/DDBJ databases">
        <title>Chromosome-scale assembly of Riccia sorocarpa.</title>
        <authorList>
            <person name="Paukszto L."/>
        </authorList>
    </citation>
    <scope>NUCLEOTIDE SEQUENCE [LARGE SCALE GENOMIC DNA]</scope>
    <source>
        <strain evidence="7">LP-2024</strain>
        <tissue evidence="7">Aerial parts of the thallus</tissue>
    </source>
</reference>
<gene>
    <name evidence="7" type="ORF">R1sor_006259</name>
</gene>
<feature type="transmembrane region" description="Helical" evidence="6">
    <location>
        <begin position="200"/>
        <end position="217"/>
    </location>
</feature>
<comment type="similarity">
    <text evidence="2">Belongs to the TspO/BZRP family.</text>
</comment>
<dbReference type="Gene3D" id="1.20.1260.100">
    <property type="entry name" value="TspO/MBR protein"/>
    <property type="match status" value="1"/>
</dbReference>
<dbReference type="Pfam" id="PF03073">
    <property type="entry name" value="TspO_MBR"/>
    <property type="match status" value="1"/>
</dbReference>
<evidence type="ECO:0000256" key="4">
    <source>
        <dbReference type="ARBA" id="ARBA00022989"/>
    </source>
</evidence>
<accession>A0ABD3HMJ7</accession>
<dbReference type="InterPro" id="IPR004307">
    <property type="entry name" value="TspO_MBR"/>
</dbReference>
<proteinExistence type="inferred from homology"/>
<dbReference type="GO" id="GO:0033013">
    <property type="term" value="P:tetrapyrrole metabolic process"/>
    <property type="evidence" value="ECO:0007669"/>
    <property type="project" value="UniProtKB-ARBA"/>
</dbReference>
<keyword evidence="8" id="KW-1185">Reference proteome</keyword>
<evidence type="ECO:0000313" key="8">
    <source>
        <dbReference type="Proteomes" id="UP001633002"/>
    </source>
</evidence>
<evidence type="ECO:0000256" key="1">
    <source>
        <dbReference type="ARBA" id="ARBA00004141"/>
    </source>
</evidence>
<evidence type="ECO:0000256" key="6">
    <source>
        <dbReference type="SAM" id="Phobius"/>
    </source>
</evidence>
<evidence type="ECO:0000256" key="3">
    <source>
        <dbReference type="ARBA" id="ARBA00022692"/>
    </source>
</evidence>
<comment type="caution">
    <text evidence="7">The sequence shown here is derived from an EMBL/GenBank/DDBJ whole genome shotgun (WGS) entry which is preliminary data.</text>
</comment>
<dbReference type="InterPro" id="IPR038330">
    <property type="entry name" value="TspO/MBR-related_sf"/>
</dbReference>
<feature type="transmembrane region" description="Helical" evidence="6">
    <location>
        <begin position="237"/>
        <end position="259"/>
    </location>
</feature>
<evidence type="ECO:0000256" key="5">
    <source>
        <dbReference type="ARBA" id="ARBA00023136"/>
    </source>
</evidence>
<protein>
    <recommendedName>
        <fullName evidence="9">Translocator protein</fullName>
    </recommendedName>
</protein>
<dbReference type="AlphaFoldDB" id="A0ABD3HMJ7"/>
<feature type="transmembrane region" description="Helical" evidence="6">
    <location>
        <begin position="328"/>
        <end position="346"/>
    </location>
</feature>
<dbReference type="PANTHER" id="PTHR10057:SF0">
    <property type="entry name" value="TRANSLOCATOR PROTEIN"/>
    <property type="match status" value="1"/>
</dbReference>
<evidence type="ECO:0008006" key="9">
    <source>
        <dbReference type="Google" id="ProtNLM"/>
    </source>
</evidence>
<comment type="subcellular location">
    <subcellularLocation>
        <location evidence="1">Membrane</location>
        <topology evidence="1">Multi-pass membrane protein</topology>
    </subcellularLocation>
</comment>
<keyword evidence="4 6" id="KW-1133">Transmembrane helix</keyword>
<sequence length="361" mass="39582">MKHYGMKQPLHKLLTWRLEFDFSHDRHLEDLVASCLRPLKFTKTTRSRSVATARLVRSGTLAENLATRLHIHLPAAMNSMVAAVISSSPTSSVLCSTAVSRRFSSKTAPAAAANCVARSSVLFGGAVNFDSRLRLRQYSGLRRMSTTEGLAKRSRDPQFQQGEDALKDQTAVGAQRASDLVKKSRSYVAATMSKPGVKSLLVAVAIPLVLGTLDGLVNAPNTPWYFELKKPRWQPPGFLFGGAWSILYPLMGLASWLVWAEGGFQLQGKPLTLYITQLVLNLLWPILFFGKKNLGLALVDIVALCGTLFATVKAFQPVNHVAANLMKPYLGWVVFATILNANLWYLNRGGSGAVEHHAHAE</sequence>
<evidence type="ECO:0000313" key="7">
    <source>
        <dbReference type="EMBL" id="KAL3692608.1"/>
    </source>
</evidence>
<dbReference type="Proteomes" id="UP001633002">
    <property type="component" value="Unassembled WGS sequence"/>
</dbReference>
<organism evidence="7 8">
    <name type="scientific">Riccia sorocarpa</name>
    <dbReference type="NCBI Taxonomy" id="122646"/>
    <lineage>
        <taxon>Eukaryota</taxon>
        <taxon>Viridiplantae</taxon>
        <taxon>Streptophyta</taxon>
        <taxon>Embryophyta</taxon>
        <taxon>Marchantiophyta</taxon>
        <taxon>Marchantiopsida</taxon>
        <taxon>Marchantiidae</taxon>
        <taxon>Marchantiales</taxon>
        <taxon>Ricciaceae</taxon>
        <taxon>Riccia</taxon>
    </lineage>
</organism>
<dbReference type="PANTHER" id="PTHR10057">
    <property type="entry name" value="PERIPHERAL-TYPE BENZODIAZEPINE RECEPTOR"/>
    <property type="match status" value="1"/>
</dbReference>
<name>A0ABD3HMJ7_9MARC</name>
<feature type="transmembrane region" description="Helical" evidence="6">
    <location>
        <begin position="296"/>
        <end position="316"/>
    </location>
</feature>
<feature type="transmembrane region" description="Helical" evidence="6">
    <location>
        <begin position="271"/>
        <end position="290"/>
    </location>
</feature>
<dbReference type="CDD" id="cd15904">
    <property type="entry name" value="TSPO_MBR"/>
    <property type="match status" value="1"/>
</dbReference>
<evidence type="ECO:0000256" key="2">
    <source>
        <dbReference type="ARBA" id="ARBA00007524"/>
    </source>
</evidence>
<dbReference type="GO" id="GO:0016020">
    <property type="term" value="C:membrane"/>
    <property type="evidence" value="ECO:0007669"/>
    <property type="project" value="UniProtKB-SubCell"/>
</dbReference>
<keyword evidence="3 6" id="KW-0812">Transmembrane</keyword>
<dbReference type="EMBL" id="JBJQOH010000003">
    <property type="protein sequence ID" value="KAL3692608.1"/>
    <property type="molecule type" value="Genomic_DNA"/>
</dbReference>